<dbReference type="Proteomes" id="UP000187465">
    <property type="component" value="Unassembled WGS sequence"/>
</dbReference>
<dbReference type="PANTHER" id="PTHR11695:SF294">
    <property type="entry name" value="RETICULON-4-INTERACTING PROTEIN 1, MITOCHONDRIAL"/>
    <property type="match status" value="1"/>
</dbReference>
<protein>
    <recommendedName>
        <fullName evidence="1">Alcohol dehydrogenase-like N-terminal domain-containing protein</fullName>
    </recommendedName>
</protein>
<dbReference type="EMBL" id="MKQP01000018">
    <property type="protein sequence ID" value="OMD32140.1"/>
    <property type="molecule type" value="Genomic_DNA"/>
</dbReference>
<name>A0A1R0XB54_9BACL</name>
<feature type="domain" description="Alcohol dehydrogenase-like N-terminal" evidence="1">
    <location>
        <begin position="26"/>
        <end position="84"/>
    </location>
</feature>
<dbReference type="KEGG" id="pod:PODO_09780"/>
<sequence length="88" mass="9897">MKAMIIKKYGKYPLQLADVPTPAVGDYDVLAEIHAASINPIDFKVRDGKVRTLLKYDMPLVLGNDFSEIVIQAGKKVIKFKIGDDKRY</sequence>
<dbReference type="PANTHER" id="PTHR11695">
    <property type="entry name" value="ALCOHOL DEHYDROGENASE RELATED"/>
    <property type="match status" value="1"/>
</dbReference>
<dbReference type="AlphaFoldDB" id="A0A1R0XB54"/>
<gene>
    <name evidence="2" type="ORF">BJP51_16265</name>
</gene>
<evidence type="ECO:0000313" key="2">
    <source>
        <dbReference type="EMBL" id="OMD32140.1"/>
    </source>
</evidence>
<accession>A0A1R0XB54</accession>
<proteinExistence type="predicted"/>
<organism evidence="2 3">
    <name type="scientific">Paenibacillus odorifer</name>
    <dbReference type="NCBI Taxonomy" id="189426"/>
    <lineage>
        <taxon>Bacteria</taxon>
        <taxon>Bacillati</taxon>
        <taxon>Bacillota</taxon>
        <taxon>Bacilli</taxon>
        <taxon>Bacillales</taxon>
        <taxon>Paenibacillaceae</taxon>
        <taxon>Paenibacillus</taxon>
    </lineage>
</organism>
<dbReference type="Gene3D" id="3.90.180.10">
    <property type="entry name" value="Medium-chain alcohol dehydrogenases, catalytic domain"/>
    <property type="match status" value="1"/>
</dbReference>
<dbReference type="SUPFAM" id="SSF50129">
    <property type="entry name" value="GroES-like"/>
    <property type="match status" value="1"/>
</dbReference>
<dbReference type="InterPro" id="IPR013154">
    <property type="entry name" value="ADH-like_N"/>
</dbReference>
<dbReference type="Pfam" id="PF08240">
    <property type="entry name" value="ADH_N"/>
    <property type="match status" value="1"/>
</dbReference>
<dbReference type="InterPro" id="IPR011032">
    <property type="entry name" value="GroES-like_sf"/>
</dbReference>
<comment type="caution">
    <text evidence="2">The sequence shown here is derived from an EMBL/GenBank/DDBJ whole genome shotgun (WGS) entry which is preliminary data.</text>
</comment>
<reference evidence="2 3" key="1">
    <citation type="submission" date="2016-10" db="EMBL/GenBank/DDBJ databases">
        <title>Paenibacillus species isolates.</title>
        <authorList>
            <person name="Beno S.M."/>
        </authorList>
    </citation>
    <scope>NUCLEOTIDE SEQUENCE [LARGE SCALE GENOMIC DNA]</scope>
    <source>
        <strain evidence="2 3">FSL H7-0604</strain>
    </source>
</reference>
<evidence type="ECO:0000313" key="3">
    <source>
        <dbReference type="Proteomes" id="UP000187465"/>
    </source>
</evidence>
<evidence type="ECO:0000259" key="1">
    <source>
        <dbReference type="Pfam" id="PF08240"/>
    </source>
</evidence>
<dbReference type="InterPro" id="IPR050700">
    <property type="entry name" value="YIM1/Zinc_Alcohol_DH_Fams"/>
</dbReference>